<organism evidence="2 3">
    <name type="scientific">Baudoinia panamericana (strain UAMH 10762)</name>
    <name type="common">Angels' share fungus</name>
    <name type="synonym">Baudoinia compniacensis (strain UAMH 10762)</name>
    <dbReference type="NCBI Taxonomy" id="717646"/>
    <lineage>
        <taxon>Eukaryota</taxon>
        <taxon>Fungi</taxon>
        <taxon>Dikarya</taxon>
        <taxon>Ascomycota</taxon>
        <taxon>Pezizomycotina</taxon>
        <taxon>Dothideomycetes</taxon>
        <taxon>Dothideomycetidae</taxon>
        <taxon>Mycosphaerellales</taxon>
        <taxon>Teratosphaeriaceae</taxon>
        <taxon>Baudoinia</taxon>
    </lineage>
</organism>
<dbReference type="AlphaFoldDB" id="M2N5L9"/>
<dbReference type="Proteomes" id="UP000011761">
    <property type="component" value="Unassembled WGS sequence"/>
</dbReference>
<evidence type="ECO:0000313" key="2">
    <source>
        <dbReference type="EMBL" id="EMC94339.1"/>
    </source>
</evidence>
<evidence type="ECO:0000256" key="1">
    <source>
        <dbReference type="SAM" id="SignalP"/>
    </source>
</evidence>
<dbReference type="OrthoDB" id="3911545at2759"/>
<protein>
    <recommendedName>
        <fullName evidence="4">Cyanovirin-N domain-containing protein</fullName>
    </recommendedName>
</protein>
<accession>M2N5L9</accession>
<evidence type="ECO:0008006" key="4">
    <source>
        <dbReference type="Google" id="ProtNLM"/>
    </source>
</evidence>
<keyword evidence="3" id="KW-1185">Reference proteome</keyword>
<name>M2N5L9_BAUPA</name>
<feature type="signal peptide" evidence="1">
    <location>
        <begin position="1"/>
        <end position="17"/>
    </location>
</feature>
<gene>
    <name evidence="2" type="ORF">BAUCODRAFT_35525</name>
</gene>
<sequence length="147" mass="15579">MAFRFLATAAGLTFAAAATIPDTSTTGPASTSAAVTTTTAAVAQASCPGETMPWTISNLQIFQAAPNCSEQSYVCFHFCDQNTGIALDTDCTRNVAPGGALVDPNTYYDCDNDAVSFAYGGDTLEIARWFVNDWQATAWFSRMIEGC</sequence>
<proteinExistence type="predicted"/>
<dbReference type="HOGENOM" id="CLU_1767731_0_0_1"/>
<dbReference type="OMA" id="NDWQATA"/>
<keyword evidence="1" id="KW-0732">Signal</keyword>
<dbReference type="GeneID" id="19112727"/>
<dbReference type="KEGG" id="bcom:BAUCODRAFT_35525"/>
<dbReference type="EMBL" id="KB445558">
    <property type="protein sequence ID" value="EMC94339.1"/>
    <property type="molecule type" value="Genomic_DNA"/>
</dbReference>
<reference evidence="2 3" key="1">
    <citation type="journal article" date="2012" name="PLoS Pathog.">
        <title>Diverse lifestyles and strategies of plant pathogenesis encoded in the genomes of eighteen Dothideomycetes fungi.</title>
        <authorList>
            <person name="Ohm R.A."/>
            <person name="Feau N."/>
            <person name="Henrissat B."/>
            <person name="Schoch C.L."/>
            <person name="Horwitz B.A."/>
            <person name="Barry K.W."/>
            <person name="Condon B.J."/>
            <person name="Copeland A.C."/>
            <person name="Dhillon B."/>
            <person name="Glaser F."/>
            <person name="Hesse C.N."/>
            <person name="Kosti I."/>
            <person name="LaButti K."/>
            <person name="Lindquist E.A."/>
            <person name="Lucas S."/>
            <person name="Salamov A.A."/>
            <person name="Bradshaw R.E."/>
            <person name="Ciuffetti L."/>
            <person name="Hamelin R.C."/>
            <person name="Kema G.H.J."/>
            <person name="Lawrence C."/>
            <person name="Scott J.A."/>
            <person name="Spatafora J.W."/>
            <person name="Turgeon B.G."/>
            <person name="de Wit P.J.G.M."/>
            <person name="Zhong S."/>
            <person name="Goodwin S.B."/>
            <person name="Grigoriev I.V."/>
        </authorList>
    </citation>
    <scope>NUCLEOTIDE SEQUENCE [LARGE SCALE GENOMIC DNA]</scope>
    <source>
        <strain evidence="2 3">UAMH 10762</strain>
    </source>
</reference>
<feature type="chain" id="PRO_5004021474" description="Cyanovirin-N domain-containing protein" evidence="1">
    <location>
        <begin position="18"/>
        <end position="147"/>
    </location>
</feature>
<dbReference type="eggNOG" id="ENOG502RMFH">
    <property type="taxonomic scope" value="Eukaryota"/>
</dbReference>
<dbReference type="RefSeq" id="XP_007677984.1">
    <property type="nucleotide sequence ID" value="XM_007679794.1"/>
</dbReference>
<evidence type="ECO:0000313" key="3">
    <source>
        <dbReference type="Proteomes" id="UP000011761"/>
    </source>
</evidence>